<name>A0A2P2GC04_STREW</name>
<feature type="compositionally biased region" description="Low complexity" evidence="4">
    <location>
        <begin position="23"/>
        <end position="32"/>
    </location>
</feature>
<feature type="domain" description="FAD-binding" evidence="5">
    <location>
        <begin position="31"/>
        <end position="121"/>
    </location>
</feature>
<evidence type="ECO:0000256" key="3">
    <source>
        <dbReference type="ARBA" id="ARBA00022827"/>
    </source>
</evidence>
<feature type="region of interest" description="Disordered" evidence="4">
    <location>
        <begin position="236"/>
        <end position="269"/>
    </location>
</feature>
<feature type="non-terminal residue" evidence="6">
    <location>
        <position position="1"/>
    </location>
</feature>
<dbReference type="AlphaFoldDB" id="A0A2P2GC04"/>
<organism evidence="6 7">
    <name type="scientific">Streptomyces showdoensis</name>
    <dbReference type="NCBI Taxonomy" id="68268"/>
    <lineage>
        <taxon>Bacteria</taxon>
        <taxon>Bacillati</taxon>
        <taxon>Actinomycetota</taxon>
        <taxon>Actinomycetes</taxon>
        <taxon>Kitasatosporales</taxon>
        <taxon>Streptomycetaceae</taxon>
        <taxon>Streptomyces</taxon>
    </lineage>
</organism>
<feature type="region of interest" description="Disordered" evidence="4">
    <location>
        <begin position="372"/>
        <end position="394"/>
    </location>
</feature>
<keyword evidence="3" id="KW-0274">FAD</keyword>
<evidence type="ECO:0000313" key="6">
    <source>
        <dbReference type="EMBL" id="KKZ68937.1"/>
    </source>
</evidence>
<feature type="compositionally biased region" description="Pro residues" evidence="4">
    <location>
        <begin position="239"/>
        <end position="251"/>
    </location>
</feature>
<keyword evidence="7" id="KW-1185">Reference proteome</keyword>
<dbReference type="Gene3D" id="3.50.50.60">
    <property type="entry name" value="FAD/NAD(P)-binding domain"/>
    <property type="match status" value="1"/>
</dbReference>
<dbReference type="Pfam" id="PF01494">
    <property type="entry name" value="FAD_binding_3"/>
    <property type="match status" value="2"/>
</dbReference>
<feature type="domain" description="FAD-binding" evidence="5">
    <location>
        <begin position="137"/>
        <end position="198"/>
    </location>
</feature>
<dbReference type="InterPro" id="IPR002938">
    <property type="entry name" value="FAD-bd"/>
</dbReference>
<protein>
    <submittedName>
        <fullName evidence="6">Monooxygenase</fullName>
    </submittedName>
</protein>
<evidence type="ECO:0000259" key="5">
    <source>
        <dbReference type="Pfam" id="PF01494"/>
    </source>
</evidence>
<feature type="compositionally biased region" description="Basic residues" evidence="4">
    <location>
        <begin position="1"/>
        <end position="11"/>
    </location>
</feature>
<keyword evidence="6" id="KW-0560">Oxidoreductase</keyword>
<proteinExistence type="predicted"/>
<keyword evidence="2" id="KW-0285">Flavoprotein</keyword>
<keyword evidence="6" id="KW-0503">Monooxygenase</keyword>
<dbReference type="PANTHER" id="PTHR43004:SF19">
    <property type="entry name" value="BINDING MONOOXYGENASE, PUTATIVE (JCVI)-RELATED"/>
    <property type="match status" value="1"/>
</dbReference>
<dbReference type="InterPro" id="IPR036188">
    <property type="entry name" value="FAD/NAD-bd_sf"/>
</dbReference>
<accession>A0A2P2GC04</accession>
<evidence type="ECO:0000256" key="1">
    <source>
        <dbReference type="ARBA" id="ARBA00001974"/>
    </source>
</evidence>
<dbReference type="GO" id="GO:0016709">
    <property type="term" value="F:oxidoreductase activity, acting on paired donors, with incorporation or reduction of molecular oxygen, NAD(P)H as one donor, and incorporation of one atom of oxygen"/>
    <property type="evidence" value="ECO:0007669"/>
    <property type="project" value="UniProtKB-ARBA"/>
</dbReference>
<feature type="region of interest" description="Disordered" evidence="4">
    <location>
        <begin position="1"/>
        <end position="37"/>
    </location>
</feature>
<comment type="cofactor">
    <cofactor evidence="1">
        <name>FAD</name>
        <dbReference type="ChEBI" id="CHEBI:57692"/>
    </cofactor>
</comment>
<dbReference type="PANTHER" id="PTHR43004">
    <property type="entry name" value="TRK SYSTEM POTASSIUM UPTAKE PROTEIN"/>
    <property type="match status" value="1"/>
</dbReference>
<dbReference type="EMBL" id="LAQS01000165">
    <property type="protein sequence ID" value="KKZ68937.1"/>
    <property type="molecule type" value="Genomic_DNA"/>
</dbReference>
<reference evidence="6 7" key="1">
    <citation type="submission" date="2015-05" db="EMBL/GenBank/DDBJ databases">
        <title>Draft Genome assembly of Streptomyces showdoensis.</title>
        <authorList>
            <person name="Thapa K.K."/>
            <person name="Metsa-Ketela M."/>
        </authorList>
    </citation>
    <scope>NUCLEOTIDE SEQUENCE [LARGE SCALE GENOMIC DNA]</scope>
    <source>
        <strain evidence="6 7">ATCC 15227</strain>
    </source>
</reference>
<dbReference type="InterPro" id="IPR050641">
    <property type="entry name" value="RIFMO-like"/>
</dbReference>
<dbReference type="Gene3D" id="3.40.30.120">
    <property type="match status" value="1"/>
</dbReference>
<dbReference type="SUPFAM" id="SSF51905">
    <property type="entry name" value="FAD/NAD(P)-binding domain"/>
    <property type="match status" value="1"/>
</dbReference>
<evidence type="ECO:0000256" key="2">
    <source>
        <dbReference type="ARBA" id="ARBA00022630"/>
    </source>
</evidence>
<dbReference type="GO" id="GO:0071949">
    <property type="term" value="F:FAD binding"/>
    <property type="evidence" value="ECO:0007669"/>
    <property type="project" value="InterPro"/>
</dbReference>
<dbReference type="Proteomes" id="UP000265325">
    <property type="component" value="Unassembled WGS sequence"/>
</dbReference>
<gene>
    <name evidence="6" type="ORF">VO63_36950</name>
</gene>
<evidence type="ECO:0000256" key="4">
    <source>
        <dbReference type="SAM" id="MobiDB-lite"/>
    </source>
</evidence>
<dbReference type="RefSeq" id="WP_046912554.1">
    <property type="nucleotide sequence ID" value="NZ_LAQS01000165.1"/>
</dbReference>
<evidence type="ECO:0000313" key="7">
    <source>
        <dbReference type="Proteomes" id="UP000265325"/>
    </source>
</evidence>
<sequence>GWRSLRRKQQTRHVPLDLGLSGDAGAAEGTEGPPAPLHIPQHALARGLRDAIARHELITLVPDSRVDAVEQDAHGVGARTRGPDGTWWRGSHLVGCDGARSTVRKLLGVRFPGRTAVERHAVAALRTELPWAGEALLHRQPPWRGAGEEISARPLPGLRDVDNLAWKLARAWHHRDTSPALLDSYQSERRAAVAARLRAADQSLPVLRGGGGLRTYLPGGGRGHDALLTDGHLGRGPLGAPPAYPHSPLAPPASEGRIPVGTPDGAPAEDVRVTAPDGTTVRLRDRLGRGRLLVVLVAPGTGVWDRRHWMSAGVMPRLAEAVDALPAPAELLVTEGYPGAPAHAVLLVRPDGHLAAAFAGVRPEELHAAADAVRGGGPAVQESSTDSDRTADVN</sequence>
<comment type="caution">
    <text evidence="6">The sequence shown here is derived from an EMBL/GenBank/DDBJ whole genome shotgun (WGS) entry which is preliminary data.</text>
</comment>